<dbReference type="Proteomes" id="UP000587527">
    <property type="component" value="Unassembled WGS sequence"/>
</dbReference>
<evidence type="ECO:0000256" key="2">
    <source>
        <dbReference type="ARBA" id="ARBA00023015"/>
    </source>
</evidence>
<gene>
    <name evidence="6" type="ORF">F4553_006369</name>
</gene>
<keyword evidence="7" id="KW-1185">Reference proteome</keyword>
<proteinExistence type="inferred from homology"/>
<reference evidence="6 7" key="1">
    <citation type="submission" date="2020-08" db="EMBL/GenBank/DDBJ databases">
        <title>Sequencing the genomes of 1000 actinobacteria strains.</title>
        <authorList>
            <person name="Klenk H.-P."/>
        </authorList>
    </citation>
    <scope>NUCLEOTIDE SEQUENCE [LARGE SCALE GENOMIC DNA]</scope>
    <source>
        <strain evidence="6 7">DSM 45362</strain>
    </source>
</reference>
<dbReference type="InterPro" id="IPR036390">
    <property type="entry name" value="WH_DNA-bd_sf"/>
</dbReference>
<dbReference type="PRINTS" id="PR00039">
    <property type="entry name" value="HTHLYSR"/>
</dbReference>
<sequence length="293" mass="31494">MLPGPSLRDIGCFALVARRLSFSRAAVELGLSQPAVSQAVARLERVLGLRLLVRTSREVELTEAGRTLLARAEVLLEQAAAFTVEATRLAQPANRIIRLAYAPLVGGFAASVARRLLHRKPEIEVELRAAGWSAATADLTQANVSAALMSTPFPPGFASTARFHLPITHLAVPARDPLATTTRVRLDQLLKYELLVPRTLRSSVTAGLPGPHQPRLVAIDDDLAAGLDLVAAGRGVLPVPQLLAGTIRRPDLVFVPLDAGDLRITFGLVWPPERATPEVIALVQTVQESLRSR</sequence>
<dbReference type="Pfam" id="PF03466">
    <property type="entry name" value="LysR_substrate"/>
    <property type="match status" value="1"/>
</dbReference>
<dbReference type="GO" id="GO:0003700">
    <property type="term" value="F:DNA-binding transcription factor activity"/>
    <property type="evidence" value="ECO:0007669"/>
    <property type="project" value="InterPro"/>
</dbReference>
<evidence type="ECO:0000313" key="7">
    <source>
        <dbReference type="Proteomes" id="UP000587527"/>
    </source>
</evidence>
<dbReference type="PROSITE" id="PS50931">
    <property type="entry name" value="HTH_LYSR"/>
    <property type="match status" value="1"/>
</dbReference>
<dbReference type="PANTHER" id="PTHR30346:SF0">
    <property type="entry name" value="HCA OPERON TRANSCRIPTIONAL ACTIVATOR HCAR"/>
    <property type="match status" value="1"/>
</dbReference>
<dbReference type="PANTHER" id="PTHR30346">
    <property type="entry name" value="TRANSCRIPTIONAL DUAL REGULATOR HCAR-RELATED"/>
    <property type="match status" value="1"/>
</dbReference>
<dbReference type="GO" id="GO:0032993">
    <property type="term" value="C:protein-DNA complex"/>
    <property type="evidence" value="ECO:0007669"/>
    <property type="project" value="TreeGrafter"/>
</dbReference>
<evidence type="ECO:0000256" key="3">
    <source>
        <dbReference type="ARBA" id="ARBA00023125"/>
    </source>
</evidence>
<dbReference type="EMBL" id="JACHMN010000003">
    <property type="protein sequence ID" value="MBB5872935.1"/>
    <property type="molecule type" value="Genomic_DNA"/>
</dbReference>
<feature type="domain" description="HTH lysR-type" evidence="5">
    <location>
        <begin position="5"/>
        <end position="62"/>
    </location>
</feature>
<dbReference type="InterPro" id="IPR000847">
    <property type="entry name" value="LysR_HTH_N"/>
</dbReference>
<dbReference type="GO" id="GO:0003677">
    <property type="term" value="F:DNA binding"/>
    <property type="evidence" value="ECO:0007669"/>
    <property type="project" value="UniProtKB-KW"/>
</dbReference>
<dbReference type="SUPFAM" id="SSF46785">
    <property type="entry name" value="Winged helix' DNA-binding domain"/>
    <property type="match status" value="1"/>
</dbReference>
<dbReference type="SUPFAM" id="SSF53850">
    <property type="entry name" value="Periplasmic binding protein-like II"/>
    <property type="match status" value="1"/>
</dbReference>
<dbReference type="InterPro" id="IPR036388">
    <property type="entry name" value="WH-like_DNA-bd_sf"/>
</dbReference>
<dbReference type="InterPro" id="IPR005119">
    <property type="entry name" value="LysR_subst-bd"/>
</dbReference>
<organism evidence="6 7">
    <name type="scientific">Allocatelliglobosispora scoriae</name>
    <dbReference type="NCBI Taxonomy" id="643052"/>
    <lineage>
        <taxon>Bacteria</taxon>
        <taxon>Bacillati</taxon>
        <taxon>Actinomycetota</taxon>
        <taxon>Actinomycetes</taxon>
        <taxon>Micromonosporales</taxon>
        <taxon>Micromonosporaceae</taxon>
        <taxon>Allocatelliglobosispora</taxon>
    </lineage>
</organism>
<comment type="similarity">
    <text evidence="1">Belongs to the LysR transcriptional regulatory family.</text>
</comment>
<dbReference type="Gene3D" id="1.10.10.10">
    <property type="entry name" value="Winged helix-like DNA-binding domain superfamily/Winged helix DNA-binding domain"/>
    <property type="match status" value="1"/>
</dbReference>
<evidence type="ECO:0000259" key="5">
    <source>
        <dbReference type="PROSITE" id="PS50931"/>
    </source>
</evidence>
<evidence type="ECO:0000256" key="1">
    <source>
        <dbReference type="ARBA" id="ARBA00009437"/>
    </source>
</evidence>
<keyword evidence="3" id="KW-0238">DNA-binding</keyword>
<evidence type="ECO:0000256" key="4">
    <source>
        <dbReference type="ARBA" id="ARBA00023163"/>
    </source>
</evidence>
<name>A0A841BZ28_9ACTN</name>
<keyword evidence="2" id="KW-0805">Transcription regulation</keyword>
<keyword evidence="4" id="KW-0804">Transcription</keyword>
<dbReference type="Pfam" id="PF00126">
    <property type="entry name" value="HTH_1"/>
    <property type="match status" value="1"/>
</dbReference>
<evidence type="ECO:0000313" key="6">
    <source>
        <dbReference type="EMBL" id="MBB5872935.1"/>
    </source>
</evidence>
<dbReference type="FunFam" id="1.10.10.10:FF:000001">
    <property type="entry name" value="LysR family transcriptional regulator"/>
    <property type="match status" value="1"/>
</dbReference>
<comment type="caution">
    <text evidence="6">The sequence shown here is derived from an EMBL/GenBank/DDBJ whole genome shotgun (WGS) entry which is preliminary data.</text>
</comment>
<dbReference type="AlphaFoldDB" id="A0A841BZ28"/>
<dbReference type="Gene3D" id="3.40.190.10">
    <property type="entry name" value="Periplasmic binding protein-like II"/>
    <property type="match status" value="2"/>
</dbReference>
<protein>
    <submittedName>
        <fullName evidence="6">LysR family hydrogen peroxide-inducible transcriptional activator</fullName>
    </submittedName>
</protein>
<dbReference type="RefSeq" id="WP_184843312.1">
    <property type="nucleotide sequence ID" value="NZ_JACHMN010000003.1"/>
</dbReference>
<accession>A0A841BZ28</accession>